<dbReference type="AlphaFoldDB" id="A0A8X6Y9K1"/>
<accession>A0A8X6Y9K1</accession>
<gene>
    <name evidence="2" type="ORF">TNIN_191171</name>
</gene>
<proteinExistence type="predicted"/>
<keyword evidence="3" id="KW-1185">Reference proteome</keyword>
<evidence type="ECO:0000313" key="2">
    <source>
        <dbReference type="EMBL" id="GFY68650.1"/>
    </source>
</evidence>
<organism evidence="2 3">
    <name type="scientific">Trichonephila inaurata madagascariensis</name>
    <dbReference type="NCBI Taxonomy" id="2747483"/>
    <lineage>
        <taxon>Eukaryota</taxon>
        <taxon>Metazoa</taxon>
        <taxon>Ecdysozoa</taxon>
        <taxon>Arthropoda</taxon>
        <taxon>Chelicerata</taxon>
        <taxon>Arachnida</taxon>
        <taxon>Araneae</taxon>
        <taxon>Araneomorphae</taxon>
        <taxon>Entelegynae</taxon>
        <taxon>Araneoidea</taxon>
        <taxon>Nephilidae</taxon>
        <taxon>Trichonephila</taxon>
        <taxon>Trichonephila inaurata</taxon>
    </lineage>
</organism>
<reference evidence="2" key="1">
    <citation type="submission" date="2020-08" db="EMBL/GenBank/DDBJ databases">
        <title>Multicomponent nature underlies the extraordinary mechanical properties of spider dragline silk.</title>
        <authorList>
            <person name="Kono N."/>
            <person name="Nakamura H."/>
            <person name="Mori M."/>
            <person name="Yoshida Y."/>
            <person name="Ohtoshi R."/>
            <person name="Malay A.D."/>
            <person name="Moran D.A.P."/>
            <person name="Tomita M."/>
            <person name="Numata K."/>
            <person name="Arakawa K."/>
        </authorList>
    </citation>
    <scope>NUCLEOTIDE SEQUENCE</scope>
</reference>
<evidence type="ECO:0000313" key="3">
    <source>
        <dbReference type="Proteomes" id="UP000886998"/>
    </source>
</evidence>
<name>A0A8X6Y9K1_9ARAC</name>
<feature type="compositionally biased region" description="Basic and acidic residues" evidence="1">
    <location>
        <begin position="1"/>
        <end position="28"/>
    </location>
</feature>
<feature type="region of interest" description="Disordered" evidence="1">
    <location>
        <begin position="1"/>
        <end position="45"/>
    </location>
</feature>
<dbReference type="EMBL" id="BMAV01017169">
    <property type="protein sequence ID" value="GFY68650.1"/>
    <property type="molecule type" value="Genomic_DNA"/>
</dbReference>
<evidence type="ECO:0000256" key="1">
    <source>
        <dbReference type="SAM" id="MobiDB-lite"/>
    </source>
</evidence>
<dbReference type="OrthoDB" id="10407260at2759"/>
<sequence>MLSPERIDARMVSPDRKDARMNSREGKDAQMISPKRKDDNKDSLETERIITESSLIDLKNFSMEQNVFTTNNLKIMDSLMKDDQTDTVAGSDTSNINSSISSTINHSETVTNMKSSSTEDTGLIHSTKIDPNPKFSFSKESKEKDLPKIISLKNIFSPKFVETIGVEAVNLSCPIKWIVDSFVSKEFLIYCEERMDYLESMKNYFETDLKIVHFINSYLSKFKPLLNLIAECEEILDEVIEEIADELMSTIEVIQRKLKIVENILLSGMKSFEFYFYKLAKLKMLEIIFARLDNPEVYKVYCKEFERRLIILWQNLDQSILLRDSNTETFVQIASQTEWCYKRFQMLATYSNFLQE</sequence>
<feature type="compositionally biased region" description="Basic and acidic residues" evidence="1">
    <location>
        <begin position="35"/>
        <end position="45"/>
    </location>
</feature>
<comment type="caution">
    <text evidence="2">The sequence shown here is derived from an EMBL/GenBank/DDBJ whole genome shotgun (WGS) entry which is preliminary data.</text>
</comment>
<protein>
    <submittedName>
        <fullName evidence="2">Uncharacterized protein</fullName>
    </submittedName>
</protein>
<dbReference type="Proteomes" id="UP000886998">
    <property type="component" value="Unassembled WGS sequence"/>
</dbReference>